<evidence type="ECO:0000313" key="9">
    <source>
        <dbReference type="Proteomes" id="UP001518925"/>
    </source>
</evidence>
<keyword evidence="6" id="KW-0812">Transmembrane</keyword>
<evidence type="ECO:0000256" key="1">
    <source>
        <dbReference type="ARBA" id="ARBA00004370"/>
    </source>
</evidence>
<dbReference type="Gene3D" id="3.30.479.30">
    <property type="entry name" value="Band 7 domain"/>
    <property type="match status" value="1"/>
</dbReference>
<gene>
    <name evidence="8" type="ORF">JR050_10350</name>
</gene>
<evidence type="ECO:0000256" key="4">
    <source>
        <dbReference type="SAM" id="Coils"/>
    </source>
</evidence>
<protein>
    <submittedName>
        <fullName evidence="8">Flotillin family protein</fullName>
    </submittedName>
</protein>
<dbReference type="InterPro" id="IPR027705">
    <property type="entry name" value="Flotillin_fam"/>
</dbReference>
<comment type="similarity">
    <text evidence="2">Belongs to the band 7/mec-2 family. Flotillin subfamily.</text>
</comment>
<evidence type="ECO:0000256" key="3">
    <source>
        <dbReference type="ARBA" id="ARBA00023136"/>
    </source>
</evidence>
<dbReference type="SUPFAM" id="SSF117892">
    <property type="entry name" value="Band 7/SPFH domain"/>
    <property type="match status" value="1"/>
</dbReference>
<dbReference type="CDD" id="cd03399">
    <property type="entry name" value="SPFH_flotillin"/>
    <property type="match status" value="1"/>
</dbReference>
<dbReference type="Proteomes" id="UP001518925">
    <property type="component" value="Unassembled WGS sequence"/>
</dbReference>
<dbReference type="SMART" id="SM00244">
    <property type="entry name" value="PHB"/>
    <property type="match status" value="1"/>
</dbReference>
<evidence type="ECO:0000259" key="7">
    <source>
        <dbReference type="SMART" id="SM00244"/>
    </source>
</evidence>
<dbReference type="RefSeq" id="WP_204203427.1">
    <property type="nucleotide sequence ID" value="NZ_JAFELM010000029.1"/>
</dbReference>
<name>A0ABS2DKQ5_9BACI</name>
<dbReference type="PANTHER" id="PTHR13806">
    <property type="entry name" value="FLOTILLIN-RELATED"/>
    <property type="match status" value="1"/>
</dbReference>
<feature type="transmembrane region" description="Helical" evidence="6">
    <location>
        <begin position="6"/>
        <end position="27"/>
    </location>
</feature>
<dbReference type="Pfam" id="PF15975">
    <property type="entry name" value="Flot"/>
    <property type="match status" value="1"/>
</dbReference>
<accession>A0ABS2DKQ5</accession>
<keyword evidence="6" id="KW-1133">Transmembrane helix</keyword>
<proteinExistence type="inferred from homology"/>
<feature type="coiled-coil region" evidence="4">
    <location>
        <begin position="235"/>
        <end position="326"/>
    </location>
</feature>
<dbReference type="InterPro" id="IPR001107">
    <property type="entry name" value="Band_7"/>
</dbReference>
<feature type="domain" description="Band 7" evidence="7">
    <location>
        <begin position="30"/>
        <end position="222"/>
    </location>
</feature>
<dbReference type="InterPro" id="IPR036013">
    <property type="entry name" value="Band_7/SPFH_dom_sf"/>
</dbReference>
<evidence type="ECO:0000313" key="8">
    <source>
        <dbReference type="EMBL" id="MBM6618058.1"/>
    </source>
</evidence>
<dbReference type="EMBL" id="JAFELM010000029">
    <property type="protein sequence ID" value="MBM6618058.1"/>
    <property type="molecule type" value="Genomic_DNA"/>
</dbReference>
<organism evidence="8 9">
    <name type="scientific">Bacillus suaedaesalsae</name>
    <dbReference type="NCBI Taxonomy" id="2810349"/>
    <lineage>
        <taxon>Bacteria</taxon>
        <taxon>Bacillati</taxon>
        <taxon>Bacillota</taxon>
        <taxon>Bacilli</taxon>
        <taxon>Bacillales</taxon>
        <taxon>Bacillaceae</taxon>
        <taxon>Bacillus</taxon>
    </lineage>
</organism>
<dbReference type="PANTHER" id="PTHR13806:SF46">
    <property type="entry name" value="FLOTILLIN-1-RELATED"/>
    <property type="match status" value="1"/>
</dbReference>
<feature type="region of interest" description="Disordered" evidence="5">
    <location>
        <begin position="491"/>
        <end position="518"/>
    </location>
</feature>
<dbReference type="InterPro" id="IPR031905">
    <property type="entry name" value="Flotillin_C"/>
</dbReference>
<dbReference type="Pfam" id="PF01145">
    <property type="entry name" value="Band_7"/>
    <property type="match status" value="1"/>
</dbReference>
<comment type="caution">
    <text evidence="8">The sequence shown here is derived from an EMBL/GenBank/DDBJ whole genome shotgun (WGS) entry which is preliminary data.</text>
</comment>
<keyword evidence="9" id="KW-1185">Reference proteome</keyword>
<reference evidence="8 9" key="1">
    <citation type="submission" date="2021-02" db="EMBL/GenBank/DDBJ databases">
        <title>Bacillus sp. RD4P76, an endophyte from a halophyte.</title>
        <authorList>
            <person name="Sun J.-Q."/>
        </authorList>
    </citation>
    <scope>NUCLEOTIDE SEQUENCE [LARGE SCALE GENOMIC DNA]</scope>
    <source>
        <strain evidence="8 9">RD4P76</strain>
    </source>
</reference>
<evidence type="ECO:0000256" key="6">
    <source>
        <dbReference type="SAM" id="Phobius"/>
    </source>
</evidence>
<comment type="subcellular location">
    <subcellularLocation>
        <location evidence="1">Membrane</location>
    </subcellularLocation>
</comment>
<evidence type="ECO:0000256" key="5">
    <source>
        <dbReference type="SAM" id="MobiDB-lite"/>
    </source>
</evidence>
<keyword evidence="3 6" id="KW-0472">Membrane</keyword>
<evidence type="ECO:0000256" key="2">
    <source>
        <dbReference type="ARBA" id="ARBA00007161"/>
    </source>
</evidence>
<keyword evidence="4" id="KW-0175">Coiled coil</keyword>
<sequence length="518" mass="58076">MELLKFVMFLIPVLVLAAIGGIFWWFYMKLRYKTAKSNQALIIAGPKLGNPDKETNIFTDEEGRSMKIIRGGGHLLRMHQTHTPVDLTSFQLKLTTPRVYTSGGVPIVADAVAMVKVADTLKGIAIYAEQFLGKKQNEIESEISEVLNANLRAILSKLTVEEINEDREKFNADVQKIAQKQLDEMGFKITSLGLTDLLDADETNGYLENLGRPRIAHVRQLAETAEAESDKITRIKRAESDKEAKEQEYQRQIEISETRKEVDLKEAANKEETERARAKSEQAYALEKTILDKKVQEETLKLEAQRKEEELRIKHLERERQVKLEEEEAKVRKARADADYYETIKNAEAEANKAKIDGDTKAEIKRKEGLVEAEVIERKGKAEAEAKRLLAQAIAEHGEVIIIEKLIEMLPLYAREIAAPLSNIESVKIIDTGDGNGVSSFGKSITQTMAQIQEPLKEMTGLDVTKLLTDAVNRGNTHTIIREEKVVVPAENPANSMNNEVAAAEDASSSQNNEEKSI</sequence>